<evidence type="ECO:0000256" key="6">
    <source>
        <dbReference type="SAM" id="MobiDB-lite"/>
    </source>
</evidence>
<dbReference type="GO" id="GO:0005739">
    <property type="term" value="C:mitochondrion"/>
    <property type="evidence" value="ECO:0007669"/>
    <property type="project" value="TreeGrafter"/>
</dbReference>
<reference evidence="8" key="3">
    <citation type="submission" date="2025-08" db="UniProtKB">
        <authorList>
            <consortium name="Ensembl"/>
        </authorList>
    </citation>
    <scope>IDENTIFICATION</scope>
    <source>
        <strain evidence="8">JP 163 A</strain>
    </source>
</reference>
<dbReference type="STRING" id="8083.ENSXMAP00000009594"/>
<dbReference type="GO" id="GO:0071456">
    <property type="term" value="P:cellular response to hypoxia"/>
    <property type="evidence" value="ECO:0007669"/>
    <property type="project" value="TreeGrafter"/>
</dbReference>
<dbReference type="PANTHER" id="PTHR13674">
    <property type="entry name" value="GROWTH AND TRANSFORMATION-DEPENDENT PROTEIN"/>
    <property type="match status" value="1"/>
</dbReference>
<comment type="subcellular location">
    <subcellularLocation>
        <location evidence="1">Membrane</location>
        <topology evidence="1">Single-pass membrane protein</topology>
    </subcellularLocation>
</comment>
<dbReference type="InterPro" id="IPR009432">
    <property type="entry name" value="DUF1075"/>
</dbReference>
<dbReference type="GO" id="GO:0051402">
    <property type="term" value="P:neuron apoptotic process"/>
    <property type="evidence" value="ECO:0007669"/>
    <property type="project" value="TreeGrafter"/>
</dbReference>
<dbReference type="CTD" id="26355"/>
<dbReference type="GeneID" id="102237851"/>
<dbReference type="GO" id="GO:0090200">
    <property type="term" value="P:positive regulation of release of cytochrome c from mitochondria"/>
    <property type="evidence" value="ECO:0007669"/>
    <property type="project" value="TreeGrafter"/>
</dbReference>
<evidence type="ECO:0000256" key="2">
    <source>
        <dbReference type="ARBA" id="ARBA00007363"/>
    </source>
</evidence>
<feature type="region of interest" description="Disordered" evidence="6">
    <location>
        <begin position="47"/>
        <end position="73"/>
    </location>
</feature>
<feature type="compositionally biased region" description="Low complexity" evidence="6">
    <location>
        <begin position="52"/>
        <end position="63"/>
    </location>
</feature>
<dbReference type="OMA" id="GMCNKLP"/>
<dbReference type="KEGG" id="xma:102237851"/>
<comment type="similarity">
    <text evidence="2">Belongs to the UPF0389 family.</text>
</comment>
<dbReference type="Pfam" id="PF06388">
    <property type="entry name" value="DUF1075"/>
    <property type="match status" value="1"/>
</dbReference>
<dbReference type="RefSeq" id="XP_005797893.1">
    <property type="nucleotide sequence ID" value="XM_005797836.3"/>
</dbReference>
<sequence length="163" mass="18373">MSTRFLLHGFWTHRLSVTHTDMNFVRSRLSVGCLFGQRVRGMCNKLPEVKPESSPAAPAQEPRPSFRPPGCTPSNLDKKMLVWAGRFKSAEQIPETVSYETIDNARNKIRVKAAYAMMALTIGACVVMVIMGKKAAGRNESLTAYNLEKKAKWREEIDKEKTQ</sequence>
<dbReference type="AlphaFoldDB" id="M4A550"/>
<proteinExistence type="inferred from homology"/>
<dbReference type="HOGENOM" id="CLU_122911_0_1_1"/>
<dbReference type="eggNOG" id="ENOG502S1ZH">
    <property type="taxonomic scope" value="Eukaryota"/>
</dbReference>
<organism evidence="8 9">
    <name type="scientific">Xiphophorus maculatus</name>
    <name type="common">Southern platyfish</name>
    <name type="synonym">Platypoecilus maculatus</name>
    <dbReference type="NCBI Taxonomy" id="8083"/>
    <lineage>
        <taxon>Eukaryota</taxon>
        <taxon>Metazoa</taxon>
        <taxon>Chordata</taxon>
        <taxon>Craniata</taxon>
        <taxon>Vertebrata</taxon>
        <taxon>Euteleostomi</taxon>
        <taxon>Actinopterygii</taxon>
        <taxon>Neopterygii</taxon>
        <taxon>Teleostei</taxon>
        <taxon>Neoteleostei</taxon>
        <taxon>Acanthomorphata</taxon>
        <taxon>Ovalentaria</taxon>
        <taxon>Atherinomorphae</taxon>
        <taxon>Cyprinodontiformes</taxon>
        <taxon>Poeciliidae</taxon>
        <taxon>Poeciliinae</taxon>
        <taxon>Xiphophorus</taxon>
    </lineage>
</organism>
<dbReference type="InParanoid" id="M4A550"/>
<dbReference type="GO" id="GO:0016020">
    <property type="term" value="C:membrane"/>
    <property type="evidence" value="ECO:0007669"/>
    <property type="project" value="UniProtKB-SubCell"/>
</dbReference>
<reference evidence="8" key="4">
    <citation type="submission" date="2025-09" db="UniProtKB">
        <authorList>
            <consortium name="Ensembl"/>
        </authorList>
    </citation>
    <scope>IDENTIFICATION</scope>
    <source>
        <strain evidence="8">JP 163 A</strain>
    </source>
</reference>
<dbReference type="OrthoDB" id="8193498at2759"/>
<evidence type="ECO:0000256" key="5">
    <source>
        <dbReference type="ARBA" id="ARBA00023136"/>
    </source>
</evidence>
<reference evidence="9" key="1">
    <citation type="submission" date="2012-01" db="EMBL/GenBank/DDBJ databases">
        <authorList>
            <person name="Walter R."/>
            <person name="Schartl M."/>
            <person name="Warren W."/>
        </authorList>
    </citation>
    <scope>NUCLEOTIDE SEQUENCE [LARGE SCALE GENOMIC DNA]</scope>
    <source>
        <strain evidence="9">JP 163 A</strain>
    </source>
</reference>
<dbReference type="PANTHER" id="PTHR13674:SF2">
    <property type="entry name" value="PROTEIN FAM162A"/>
    <property type="match status" value="1"/>
</dbReference>
<evidence type="ECO:0000256" key="4">
    <source>
        <dbReference type="ARBA" id="ARBA00022989"/>
    </source>
</evidence>
<keyword evidence="3 7" id="KW-0812">Transmembrane</keyword>
<dbReference type="Proteomes" id="UP000002852">
    <property type="component" value="Unassembled WGS sequence"/>
</dbReference>
<dbReference type="GeneTree" id="ENSGT00640000091497"/>
<keyword evidence="9" id="KW-1185">Reference proteome</keyword>
<accession>M4A550</accession>
<evidence type="ECO:0000256" key="3">
    <source>
        <dbReference type="ARBA" id="ARBA00022692"/>
    </source>
</evidence>
<evidence type="ECO:0000256" key="7">
    <source>
        <dbReference type="SAM" id="Phobius"/>
    </source>
</evidence>
<name>M4A550_XIPMA</name>
<evidence type="ECO:0000313" key="8">
    <source>
        <dbReference type="Ensembl" id="ENSXMAP00000009594.1"/>
    </source>
</evidence>
<evidence type="ECO:0000313" key="9">
    <source>
        <dbReference type="Proteomes" id="UP000002852"/>
    </source>
</evidence>
<keyword evidence="4 7" id="KW-1133">Transmembrane helix</keyword>
<reference evidence="9" key="2">
    <citation type="journal article" date="2013" name="Nat. Genet.">
        <title>The genome of the platyfish, Xiphophorus maculatus, provides insights into evolutionary adaptation and several complex traits.</title>
        <authorList>
            <person name="Schartl M."/>
            <person name="Walter R.B."/>
            <person name="Shen Y."/>
            <person name="Garcia T."/>
            <person name="Catchen J."/>
            <person name="Amores A."/>
            <person name="Braasch I."/>
            <person name="Chalopin D."/>
            <person name="Volff J.N."/>
            <person name="Lesch K.P."/>
            <person name="Bisazza A."/>
            <person name="Minx P."/>
            <person name="Hillier L."/>
            <person name="Wilson R.K."/>
            <person name="Fuerstenberg S."/>
            <person name="Boore J."/>
            <person name="Searle S."/>
            <person name="Postlethwait J.H."/>
            <person name="Warren W.C."/>
        </authorList>
    </citation>
    <scope>NUCLEOTIDE SEQUENCE [LARGE SCALE GENOMIC DNA]</scope>
    <source>
        <strain evidence="9">JP 163 A</strain>
    </source>
</reference>
<feature type="transmembrane region" description="Helical" evidence="7">
    <location>
        <begin position="113"/>
        <end position="132"/>
    </location>
</feature>
<evidence type="ECO:0000256" key="1">
    <source>
        <dbReference type="ARBA" id="ARBA00004167"/>
    </source>
</evidence>
<protein>
    <submittedName>
        <fullName evidence="8">Family with sequence similarity 162 member A</fullName>
    </submittedName>
</protein>
<dbReference type="FunCoup" id="M4A550">
    <property type="interactions" value="1559"/>
</dbReference>
<keyword evidence="5 7" id="KW-0472">Membrane</keyword>
<dbReference type="Ensembl" id="ENSXMAT00000009608.2">
    <property type="protein sequence ID" value="ENSXMAP00000009594.1"/>
    <property type="gene ID" value="ENSXMAG00000009574.2"/>
</dbReference>